<dbReference type="RefSeq" id="WP_157565325.1">
    <property type="nucleotide sequence ID" value="NZ_WPIK01000005.1"/>
</dbReference>
<accession>A0A7K1SV73</accession>
<evidence type="ECO:0000313" key="1">
    <source>
        <dbReference type="EMBL" id="MVN21183.1"/>
    </source>
</evidence>
<reference evidence="1 2" key="1">
    <citation type="submission" date="2019-12" db="EMBL/GenBank/DDBJ databases">
        <title>Mucilaginibacter sp. HMF7410 genome sequencing and assembly.</title>
        <authorList>
            <person name="Kang H."/>
            <person name="Cha I."/>
            <person name="Kim H."/>
            <person name="Joh K."/>
        </authorList>
    </citation>
    <scope>NUCLEOTIDE SEQUENCE [LARGE SCALE GENOMIC DNA]</scope>
    <source>
        <strain evidence="1 2">HMF7410</strain>
    </source>
</reference>
<dbReference type="Proteomes" id="UP000462014">
    <property type="component" value="Unassembled WGS sequence"/>
</dbReference>
<name>A0A7K1SV73_9SPHI</name>
<keyword evidence="2" id="KW-1185">Reference proteome</keyword>
<organism evidence="1 2">
    <name type="scientific">Mucilaginibacter arboris</name>
    <dbReference type="NCBI Taxonomy" id="2682090"/>
    <lineage>
        <taxon>Bacteria</taxon>
        <taxon>Pseudomonadati</taxon>
        <taxon>Bacteroidota</taxon>
        <taxon>Sphingobacteriia</taxon>
        <taxon>Sphingobacteriales</taxon>
        <taxon>Sphingobacteriaceae</taxon>
        <taxon>Mucilaginibacter</taxon>
    </lineage>
</organism>
<gene>
    <name evidence="1" type="ORF">GO621_06510</name>
</gene>
<dbReference type="AlphaFoldDB" id="A0A7K1SV73"/>
<sequence length="179" mass="20049">MLIPKIQLFILANIAWASLGLNYQPKPNPQPKLKGSFTIKRKQQLVWLILPKIDSAKMDCIGGCAVVLKFADPKIPTIKVKGAIGGTLYNLGDLNNDGKDEVGVLHEWFNGCWNAFDVYTFKHGFWEMAVQPISTHCNQWEANLKPIVKDPAKKGFVKITYSAFENNDIVFKTKSVAVK</sequence>
<evidence type="ECO:0000313" key="2">
    <source>
        <dbReference type="Proteomes" id="UP000462014"/>
    </source>
</evidence>
<evidence type="ECO:0008006" key="3">
    <source>
        <dbReference type="Google" id="ProtNLM"/>
    </source>
</evidence>
<protein>
    <recommendedName>
        <fullName evidence="3">VCBS repeat-containing protein</fullName>
    </recommendedName>
</protein>
<proteinExistence type="predicted"/>
<comment type="caution">
    <text evidence="1">The sequence shown here is derived from an EMBL/GenBank/DDBJ whole genome shotgun (WGS) entry which is preliminary data.</text>
</comment>
<dbReference type="EMBL" id="WPIK01000005">
    <property type="protein sequence ID" value="MVN21183.1"/>
    <property type="molecule type" value="Genomic_DNA"/>
</dbReference>